<proteinExistence type="predicted"/>
<gene>
    <name evidence="3" type="ORF">T551_02282</name>
</gene>
<dbReference type="PANTHER" id="PTHR13489">
    <property type="entry name" value="MINI-CHROMOSOME MAINTENANCE COMPLEX-BINDING PROTEIN"/>
    <property type="match status" value="1"/>
</dbReference>
<dbReference type="OrthoDB" id="329666at2759"/>
<evidence type="ECO:0000313" key="4">
    <source>
        <dbReference type="Proteomes" id="UP000053447"/>
    </source>
</evidence>
<dbReference type="VEuPathDB" id="FungiDB:T551_02282"/>
<reference evidence="4" key="1">
    <citation type="journal article" date="2016" name="Nat. Commun.">
        <title>Genome analysis of three Pneumocystis species reveals adaptation mechanisms to life exclusively in mammalian hosts.</title>
        <authorList>
            <person name="Ma L."/>
            <person name="Chen Z."/>
            <person name="Huang D.W."/>
            <person name="Kutty G."/>
            <person name="Ishihara M."/>
            <person name="Wang H."/>
            <person name="Abouelleil A."/>
            <person name="Bishop L."/>
            <person name="Davey E."/>
            <person name="Deng R."/>
            <person name="Deng X."/>
            <person name="Fan L."/>
            <person name="Fantoni G."/>
            <person name="Fitzgerald M."/>
            <person name="Gogineni E."/>
            <person name="Goldberg J.M."/>
            <person name="Handley G."/>
            <person name="Hu X."/>
            <person name="Huber C."/>
            <person name="Jiao X."/>
            <person name="Jones K."/>
            <person name="Levin J.Z."/>
            <person name="Liu Y."/>
            <person name="Macdonald P."/>
            <person name="Melnikov A."/>
            <person name="Raley C."/>
            <person name="Sassi M."/>
            <person name="Sherman B.T."/>
            <person name="Song X."/>
            <person name="Sykes S."/>
            <person name="Tran B."/>
            <person name="Walsh L."/>
            <person name="Xia Y."/>
            <person name="Yang J."/>
            <person name="Young S."/>
            <person name="Zeng Q."/>
            <person name="Zheng X."/>
            <person name="Stephens R."/>
            <person name="Nusbaum C."/>
            <person name="Birren B.W."/>
            <person name="Azadi P."/>
            <person name="Lempicki R.A."/>
            <person name="Cuomo C.A."/>
            <person name="Kovacs J.A."/>
        </authorList>
    </citation>
    <scope>NUCLEOTIDE SEQUENCE [LARGE SCALE GENOMIC DNA]</scope>
    <source>
        <strain evidence="4">RU7</strain>
    </source>
</reference>
<comment type="subcellular location">
    <subcellularLocation>
        <location evidence="1">Nucleus</location>
    </subcellularLocation>
</comment>
<dbReference type="PANTHER" id="PTHR13489:SF0">
    <property type="entry name" value="MINI-CHROMOSOME MAINTENANCE COMPLEX-BINDING PROTEIN"/>
    <property type="match status" value="1"/>
</dbReference>
<dbReference type="eggNOG" id="KOG2545">
    <property type="taxonomic scope" value="Eukaryota"/>
</dbReference>
<evidence type="ECO:0000256" key="1">
    <source>
        <dbReference type="ARBA" id="ARBA00004123"/>
    </source>
</evidence>
<dbReference type="InterPro" id="IPR019140">
    <property type="entry name" value="MCM_complex-bd"/>
</dbReference>
<dbReference type="GeneID" id="28940800"/>
<dbReference type="AlphaFoldDB" id="A0A0W4ZKX3"/>
<dbReference type="GO" id="GO:0003682">
    <property type="term" value="F:chromatin binding"/>
    <property type="evidence" value="ECO:0007669"/>
    <property type="project" value="TreeGrafter"/>
</dbReference>
<dbReference type="Proteomes" id="UP000053447">
    <property type="component" value="Unassembled WGS sequence"/>
</dbReference>
<evidence type="ECO:0008006" key="5">
    <source>
        <dbReference type="Google" id="ProtNLM"/>
    </source>
</evidence>
<dbReference type="Pfam" id="PF09739">
    <property type="entry name" value="MCM_bind"/>
    <property type="match status" value="2"/>
</dbReference>
<keyword evidence="2" id="KW-0539">Nucleus</keyword>
<comment type="caution">
    <text evidence="3">The sequence shown here is derived from an EMBL/GenBank/DDBJ whole genome shotgun (WGS) entry which is preliminary data.</text>
</comment>
<accession>A0A0W4ZKX3</accession>
<dbReference type="RefSeq" id="XP_018229117.1">
    <property type="nucleotide sequence ID" value="XM_018374545.1"/>
</dbReference>
<evidence type="ECO:0000313" key="3">
    <source>
        <dbReference type="EMBL" id="KTW29008.1"/>
    </source>
</evidence>
<keyword evidence="4" id="KW-1185">Reference proteome</keyword>
<dbReference type="EMBL" id="LFWA01000010">
    <property type="protein sequence ID" value="KTW29008.1"/>
    <property type="molecule type" value="Genomic_DNA"/>
</dbReference>
<protein>
    <recommendedName>
        <fullName evidence="5">Mini-chromosome maintenance complex-binding protein</fullName>
    </recommendedName>
</protein>
<name>A0A0W4ZKX3_PNEJ7</name>
<organism evidence="3 4">
    <name type="scientific">Pneumocystis jirovecii (strain RU7)</name>
    <name type="common">Human pneumocystis pneumonia agent</name>
    <dbReference type="NCBI Taxonomy" id="1408657"/>
    <lineage>
        <taxon>Eukaryota</taxon>
        <taxon>Fungi</taxon>
        <taxon>Dikarya</taxon>
        <taxon>Ascomycota</taxon>
        <taxon>Taphrinomycotina</taxon>
        <taxon>Pneumocystomycetes</taxon>
        <taxon>Pneumocystaceae</taxon>
        <taxon>Pneumocystis</taxon>
    </lineage>
</organism>
<dbReference type="STRING" id="1408657.A0A0W4ZKX3"/>
<dbReference type="GO" id="GO:0006261">
    <property type="term" value="P:DNA-templated DNA replication"/>
    <property type="evidence" value="ECO:0007669"/>
    <property type="project" value="TreeGrafter"/>
</dbReference>
<sequence length="529" mass="60075">MVQSIVSKWLEDPLIEIDTVFAEKYRKNESISIFSDFDIQKRFLEVFNSDLQFEKIPSLEKTPSDALFSGKLVRMTCMIQDTNFGQEICMGAYKIEGKGWMLSRYDLFTPGRTTLDPSDPTILLDERHCLYATSIPGESEWLHHDLATTLNLLSLDTSSETYISERFPLKNQKHLAVILKVYAGMETRFRVCDVVEVVGIFEKDTETIQEYMTSDQNVVKIQLPIIHVIHMTTINLSKLVTRNLGSIRDDNILRIKTEIIDYLANIFCNDTLVAEFILLSLVSNVSSRLPTMVLGSFPINIRNCSPSILLRFREFLSSVLPAFVYEKIDIPSLNNNKFYPLSDGEKLQAGIMQLAKGTTVCFDETNMDEGTLNDTGVRNLRSLNQIIVSQVLPFHFSFSEFEIETDLTIIILSKSGKTLLPIDISIPIKSQMTSDLKSSSYITSDKLSDFRKYFATTRQLSVTISNEISEKIQSDFVKQRQLGNKISEKEFGLRITLAKLFAKTCGSDTVLWGHWMNAVRLVSSLDALK</sequence>
<evidence type="ECO:0000256" key="2">
    <source>
        <dbReference type="ARBA" id="ARBA00023242"/>
    </source>
</evidence>
<dbReference type="GO" id="GO:0005634">
    <property type="term" value="C:nucleus"/>
    <property type="evidence" value="ECO:0007669"/>
    <property type="project" value="UniProtKB-SubCell"/>
</dbReference>